<keyword evidence="4" id="KW-1185">Reference proteome</keyword>
<dbReference type="Proteomes" id="UP000756132">
    <property type="component" value="Chromosome 4"/>
</dbReference>
<feature type="compositionally biased region" description="Polar residues" evidence="1">
    <location>
        <begin position="805"/>
        <end position="828"/>
    </location>
</feature>
<evidence type="ECO:0000313" key="3">
    <source>
        <dbReference type="EMBL" id="UJO15946.1"/>
    </source>
</evidence>
<feature type="signal peptide" evidence="2">
    <location>
        <begin position="1"/>
        <end position="27"/>
    </location>
</feature>
<feature type="region of interest" description="Disordered" evidence="1">
    <location>
        <begin position="467"/>
        <end position="491"/>
    </location>
</feature>
<reference evidence="3" key="1">
    <citation type="submission" date="2021-12" db="EMBL/GenBank/DDBJ databases">
        <authorList>
            <person name="Zaccaron A."/>
            <person name="Stergiopoulos I."/>
        </authorList>
    </citation>
    <scope>NUCLEOTIDE SEQUENCE</scope>
    <source>
        <strain evidence="3">Race5_Kim</strain>
    </source>
</reference>
<organism evidence="3 4">
    <name type="scientific">Passalora fulva</name>
    <name type="common">Tomato leaf mold</name>
    <name type="synonym">Cladosporium fulvum</name>
    <dbReference type="NCBI Taxonomy" id="5499"/>
    <lineage>
        <taxon>Eukaryota</taxon>
        <taxon>Fungi</taxon>
        <taxon>Dikarya</taxon>
        <taxon>Ascomycota</taxon>
        <taxon>Pezizomycotina</taxon>
        <taxon>Dothideomycetes</taxon>
        <taxon>Dothideomycetidae</taxon>
        <taxon>Mycosphaerellales</taxon>
        <taxon>Mycosphaerellaceae</taxon>
        <taxon>Fulvia</taxon>
    </lineage>
</organism>
<evidence type="ECO:0000313" key="4">
    <source>
        <dbReference type="Proteomes" id="UP000756132"/>
    </source>
</evidence>
<accession>A0A9Q8P7E8</accession>
<name>A0A9Q8P7E8_PASFU</name>
<gene>
    <name evidence="3" type="ORF">CLAFUR5_05312</name>
</gene>
<feature type="chain" id="PRO_5040231769" evidence="2">
    <location>
        <begin position="28"/>
        <end position="1571"/>
    </location>
</feature>
<dbReference type="RefSeq" id="XP_047760312.1">
    <property type="nucleotide sequence ID" value="XM_047904460.1"/>
</dbReference>
<feature type="region of interest" description="Disordered" evidence="1">
    <location>
        <begin position="805"/>
        <end position="831"/>
    </location>
</feature>
<evidence type="ECO:0000256" key="2">
    <source>
        <dbReference type="SAM" id="SignalP"/>
    </source>
</evidence>
<feature type="compositionally biased region" description="Polar residues" evidence="1">
    <location>
        <begin position="349"/>
        <end position="358"/>
    </location>
</feature>
<proteinExistence type="predicted"/>
<dbReference type="GeneID" id="71985190"/>
<keyword evidence="2" id="KW-0732">Signal</keyword>
<dbReference type="EMBL" id="CP090166">
    <property type="protein sequence ID" value="UJO15946.1"/>
    <property type="molecule type" value="Genomic_DNA"/>
</dbReference>
<dbReference type="KEGG" id="ffu:CLAFUR5_05312"/>
<protein>
    <submittedName>
        <fullName evidence="3">Uncharacterized protein</fullName>
    </submittedName>
</protein>
<reference evidence="3" key="2">
    <citation type="journal article" date="2022" name="Microb. Genom.">
        <title>A chromosome-scale genome assembly of the tomato pathogen Cladosporium fulvum reveals a compartmentalized genome architecture and the presence of a dispensable chromosome.</title>
        <authorList>
            <person name="Zaccaron A.Z."/>
            <person name="Chen L.H."/>
            <person name="Samaras A."/>
            <person name="Stergiopoulos I."/>
        </authorList>
    </citation>
    <scope>NUCLEOTIDE SEQUENCE</scope>
    <source>
        <strain evidence="3">Race5_Kim</strain>
    </source>
</reference>
<feature type="region of interest" description="Disordered" evidence="1">
    <location>
        <begin position="335"/>
        <end position="360"/>
    </location>
</feature>
<sequence length="1571" mass="170928">MRPPWSQPGTFDAGLLLSTVLLAKVRAAPALLLPDNHTNTTEELSALDVLLQAADPCYEYKSRPVDYTPPKCINSGENHWTMMFLAVNGTEDCEKARSAVETRLQDLHIGQHNVTCINSPCSPMVRLDLKVPSEALGPINDALHETFSQVPSGDDGVCVPLNCLVGTEWGQEKNMTCATEFAESVKVDLRQRSSSNPDKRASNITMPPLTAACKLGPSWYYMRINVDGLSDACNCLTESVEQDLTGISRKQFRCTQRSEDSLVKVWFNVSEESRITEFNHVLQQTLPDVMFGDRGLCIPKKCYTDEEAGLRNMTCAYEVFNQPVKVGNITERNLGGDVTRYHNKRNDSESTAPSPTDQSKSKTAHCELFKDFWDIYIFGGYDNTICDRIHDLSKEMLPKYLARKSLTCGSVGGEGNGQITLPTTEPERANTFNEVLQQAMPDVSFGETGLCVPRVCYQDFRRGIKNMTCAQNPPPPSNSSSPGESRPYGHNMTQFPKMPNTAVCTINDFAKFNPTYPTLDIDPRVDYDIGVGAPFSEDICNNLKQRINGEVSGYVVDCNKAEPIGVDKLNKIVEESFPDVDFSGNGTCWPSECYYANGTFHERIGGRKAAIKILNETCIAGQISTVSNTPQANLTESAATGTNGTLANTTETNTTEIIKQGGVIVPRTSDEEALAILPNRMEPNTAICYDRTEAQGYAVIVKKPWSAAECARVEQESSGIDFSCGPDGIWTAYLEGDTAIVYEFEEADEKYDQINERLQAAYPDVKFEGAGLCTSQDCYLPTFDEAIYVRNMACGVGLSDDSNASGTSSTGTDIANSTSPEPSVNSSLAPLPDEHIAPNTAVCFGQVRTGGFMVVVGRPLPEGDCLRLRHVFDIDDELDPTFHEFGCAEGAEWTSHFEGEAVTQVMFGSGLIYDFNGINEKLGTALPGVKFEGSNLCARPECYLPTSDEHLSVRNVSCAMTAPVEQAANTTLPEEAANTSLPGSEASGNSALAPLPPRVIAPNSALCLGDGTSDGYTIIVDKPHEPVDCEDIAERLANGILRPDGWEVACYDADNSYLYYFQEQPVLEISVGNLESWDYVELNKRLKEALPDVDFNGLGACDDRTCYLETSISVGRVRNTTCGGGTELFSNANSTSSSDIPVASRPSIIQASTTEANTTHLIKREDVPSPETLAPLPDKHIEPNTALCLHAGEFYDYSIIVGKPFEGALCERIEGALADGGLSLKDDTAWSIVCRSNRMMIPDYFKDEPVTAITVGEISSGEYRELNRKLREALSEVNFDRLGTCEHPRCYLPTSDEYIWVRNTSYGHGVDELPTIGNVSSVGELADLPDKHLEANRAICWNEGTESGQYRITVADPFEAEKCKKVQEVINSHFPKEVILAGSSSISCVEPGADDWFKDQREEVTVLYTTLNDSNVQALNNGLCEAYPDIDFPPFGLCAPYHCYDQTLEPRIKVENITCTADALEALRKRTHMPLLAIDLNGTLILESGRAASVTAQNSASFTISEPTLAVETVPAAGSINMTVPTPVTSSAAVTGITPIGTISLVSAFISTILSPSGGTGTMSTSSFSTS</sequence>
<evidence type="ECO:0000256" key="1">
    <source>
        <dbReference type="SAM" id="MobiDB-lite"/>
    </source>
</evidence>